<comment type="caution">
    <text evidence="1">The sequence shown here is derived from an EMBL/GenBank/DDBJ whole genome shotgun (WGS) entry which is preliminary data.</text>
</comment>
<name>A0ABW2T8B3_9ACTN</name>
<dbReference type="EMBL" id="JBHTEE010000001">
    <property type="protein sequence ID" value="MFC7604619.1"/>
    <property type="molecule type" value="Genomic_DNA"/>
</dbReference>
<accession>A0ABW2T8B3</accession>
<organism evidence="1 2">
    <name type="scientific">Streptosporangium amethystogenes subsp. fukuiense</name>
    <dbReference type="NCBI Taxonomy" id="698418"/>
    <lineage>
        <taxon>Bacteria</taxon>
        <taxon>Bacillati</taxon>
        <taxon>Actinomycetota</taxon>
        <taxon>Actinomycetes</taxon>
        <taxon>Streptosporangiales</taxon>
        <taxon>Streptosporangiaceae</taxon>
        <taxon>Streptosporangium</taxon>
    </lineage>
</organism>
<evidence type="ECO:0000313" key="1">
    <source>
        <dbReference type="EMBL" id="MFC7604619.1"/>
    </source>
</evidence>
<dbReference type="Proteomes" id="UP001596514">
    <property type="component" value="Unassembled WGS sequence"/>
</dbReference>
<protein>
    <submittedName>
        <fullName evidence="1">Uncharacterized protein</fullName>
    </submittedName>
</protein>
<reference evidence="2" key="1">
    <citation type="journal article" date="2019" name="Int. J. Syst. Evol. Microbiol.">
        <title>The Global Catalogue of Microorganisms (GCM) 10K type strain sequencing project: providing services to taxonomists for standard genome sequencing and annotation.</title>
        <authorList>
            <consortium name="The Broad Institute Genomics Platform"/>
            <consortium name="The Broad Institute Genome Sequencing Center for Infectious Disease"/>
            <person name="Wu L."/>
            <person name="Ma J."/>
        </authorList>
    </citation>
    <scope>NUCLEOTIDE SEQUENCE [LARGE SCALE GENOMIC DNA]</scope>
    <source>
        <strain evidence="2">JCM 10083</strain>
    </source>
</reference>
<dbReference type="RefSeq" id="WP_343970635.1">
    <property type="nucleotide sequence ID" value="NZ_BAAAGK010000087.1"/>
</dbReference>
<proteinExistence type="predicted"/>
<sequence length="107" mass="11711">MAEHGGVVAGGPERFTLSTPTHTMTVEVPEHTIAFQGGWWYRGEYAVEPHSEGALLTHRVRNVAARGRCGVPLANRFFFGLDRSASDGFTAGLRRIGDELGCRTRLL</sequence>
<keyword evidence="2" id="KW-1185">Reference proteome</keyword>
<gene>
    <name evidence="1" type="ORF">ACFQVD_31375</name>
</gene>
<evidence type="ECO:0000313" key="2">
    <source>
        <dbReference type="Proteomes" id="UP001596514"/>
    </source>
</evidence>